<proteinExistence type="predicted"/>
<dbReference type="RefSeq" id="WP_183603308.1">
    <property type="nucleotide sequence ID" value="NZ_JACHXK010000017.1"/>
</dbReference>
<dbReference type="PROSITE" id="PS51272">
    <property type="entry name" value="SLH"/>
    <property type="match status" value="3"/>
</dbReference>
<dbReference type="PANTHER" id="PTHR43143">
    <property type="entry name" value="METALLOPHOSPHOESTERASE, CALCINEURIN SUPERFAMILY"/>
    <property type="match status" value="1"/>
</dbReference>
<feature type="domain" description="SLH" evidence="3">
    <location>
        <begin position="2139"/>
        <end position="2198"/>
    </location>
</feature>
<dbReference type="InterPro" id="IPR036415">
    <property type="entry name" value="Lamin_tail_dom_sf"/>
</dbReference>
<dbReference type="Proteomes" id="UP000570361">
    <property type="component" value="Unassembled WGS sequence"/>
</dbReference>
<evidence type="ECO:0000259" key="4">
    <source>
        <dbReference type="PROSITE" id="PS51841"/>
    </source>
</evidence>
<keyword evidence="6" id="KW-1185">Reference proteome</keyword>
<feature type="compositionally biased region" description="Low complexity" evidence="1">
    <location>
        <begin position="1795"/>
        <end position="1807"/>
    </location>
</feature>
<accession>A0A7W5B2F7</accession>
<evidence type="ECO:0000256" key="2">
    <source>
        <dbReference type="SAM" id="SignalP"/>
    </source>
</evidence>
<dbReference type="InterPro" id="IPR001119">
    <property type="entry name" value="SLH_dom"/>
</dbReference>
<organism evidence="5 6">
    <name type="scientific">Paenibacillus phyllosphaerae</name>
    <dbReference type="NCBI Taxonomy" id="274593"/>
    <lineage>
        <taxon>Bacteria</taxon>
        <taxon>Bacillati</taxon>
        <taxon>Bacillota</taxon>
        <taxon>Bacilli</taxon>
        <taxon>Bacillales</taxon>
        <taxon>Paenibacillaceae</taxon>
        <taxon>Paenibacillus</taxon>
    </lineage>
</organism>
<dbReference type="GO" id="GO:0016787">
    <property type="term" value="F:hydrolase activity"/>
    <property type="evidence" value="ECO:0007669"/>
    <property type="project" value="InterPro"/>
</dbReference>
<dbReference type="InterPro" id="IPR001322">
    <property type="entry name" value="Lamin_tail_dom"/>
</dbReference>
<evidence type="ECO:0000259" key="3">
    <source>
        <dbReference type="PROSITE" id="PS51272"/>
    </source>
</evidence>
<feature type="domain" description="SLH" evidence="3">
    <location>
        <begin position="2011"/>
        <end position="2074"/>
    </location>
</feature>
<feature type="signal peptide" evidence="2">
    <location>
        <begin position="1"/>
        <end position="29"/>
    </location>
</feature>
<name>A0A7W5B2F7_9BACL</name>
<dbReference type="SUPFAM" id="SSF56300">
    <property type="entry name" value="Metallo-dependent phosphatases"/>
    <property type="match status" value="1"/>
</dbReference>
<dbReference type="Pfam" id="PF00149">
    <property type="entry name" value="Metallophos"/>
    <property type="match status" value="1"/>
</dbReference>
<evidence type="ECO:0000256" key="1">
    <source>
        <dbReference type="SAM" id="MobiDB-lite"/>
    </source>
</evidence>
<evidence type="ECO:0000313" key="6">
    <source>
        <dbReference type="Proteomes" id="UP000570361"/>
    </source>
</evidence>
<feature type="chain" id="PRO_5030618719" description="Metallophosphoesterase" evidence="2">
    <location>
        <begin position="30"/>
        <end position="2198"/>
    </location>
</feature>
<feature type="region of interest" description="Disordered" evidence="1">
    <location>
        <begin position="1782"/>
        <end position="1814"/>
    </location>
</feature>
<dbReference type="SUPFAM" id="SSF74853">
    <property type="entry name" value="Lamin A/C globular tail domain"/>
    <property type="match status" value="2"/>
</dbReference>
<protein>
    <recommendedName>
        <fullName evidence="7">Metallophosphoesterase</fullName>
    </recommendedName>
</protein>
<gene>
    <name evidence="5" type="ORF">FHS18_005315</name>
</gene>
<reference evidence="5 6" key="1">
    <citation type="submission" date="2020-08" db="EMBL/GenBank/DDBJ databases">
        <title>Genomic Encyclopedia of Type Strains, Phase III (KMG-III): the genomes of soil and plant-associated and newly described type strains.</title>
        <authorList>
            <person name="Whitman W."/>
        </authorList>
    </citation>
    <scope>NUCLEOTIDE SEQUENCE [LARGE SCALE GENOMIC DNA]</scope>
    <source>
        <strain evidence="5 6">CECT 5862</strain>
    </source>
</reference>
<feature type="domain" description="LTD" evidence="4">
    <location>
        <begin position="34"/>
        <end position="176"/>
    </location>
</feature>
<feature type="domain" description="SLH" evidence="3">
    <location>
        <begin position="2075"/>
        <end position="2135"/>
    </location>
</feature>
<dbReference type="EMBL" id="JACHXK010000017">
    <property type="protein sequence ID" value="MBB3113212.1"/>
    <property type="molecule type" value="Genomic_DNA"/>
</dbReference>
<evidence type="ECO:0000313" key="5">
    <source>
        <dbReference type="EMBL" id="MBB3113212.1"/>
    </source>
</evidence>
<feature type="domain" description="LTD" evidence="4">
    <location>
        <begin position="338"/>
        <end position="494"/>
    </location>
</feature>
<evidence type="ECO:0008006" key="7">
    <source>
        <dbReference type="Google" id="ProtNLM"/>
    </source>
</evidence>
<feature type="domain" description="LTD" evidence="4">
    <location>
        <begin position="637"/>
        <end position="780"/>
    </location>
</feature>
<dbReference type="InterPro" id="IPR051918">
    <property type="entry name" value="STPP_CPPED1"/>
</dbReference>
<dbReference type="Pfam" id="PF00395">
    <property type="entry name" value="SLH"/>
    <property type="match status" value="3"/>
</dbReference>
<keyword evidence="2" id="KW-0732">Signal</keyword>
<dbReference type="Gene3D" id="3.60.21.10">
    <property type="match status" value="1"/>
</dbReference>
<comment type="caution">
    <text evidence="5">The sequence shown here is derived from an EMBL/GenBank/DDBJ whole genome shotgun (WGS) entry which is preliminary data.</text>
</comment>
<dbReference type="PANTHER" id="PTHR43143:SF5">
    <property type="entry name" value="SECRETED PROTEIN"/>
    <property type="match status" value="1"/>
</dbReference>
<dbReference type="Pfam" id="PF00932">
    <property type="entry name" value="LTD"/>
    <property type="match status" value="2"/>
</dbReference>
<dbReference type="InterPro" id="IPR029052">
    <property type="entry name" value="Metallo-depent_PP-like"/>
</dbReference>
<sequence length="2198" mass="239215">MGNRRLKRWTSVVTLASMMAGMVVPASYAADNDTGTAAAVNYASVPKLLITEIVPDSENVQSSDAYEFLEIYNNSTQPINLKDYQLIYHYGTTNNEWTPTSGRDVIIEAKQSVVLWVMNTNNLSNKDLTADQFNANYGTSLIENVNLFRYDGGGGMHYSSPRDFILKDGDGTTIVTASYENDDQTQKNKGIFYHYPLNGSAMMTISSAGLNAATPGTVEPDQAPPVASDEASSPPVEPQPALTISHTAFAEAIDDTDLVIAATIEGEAGAEAVSGTLYYAIGDQSDYTPLTMTHKEGASYEATIPHSAFTSDQLRYYIEATDGANTAKSTEYTVVIRPSFDYTLVPPLLITELVPDSTNVDGSDGYEFVEVYNNTDQTIDLTDYKLIYRHTDTNEDEEWSLGSNPILIPSQQTIAIWVMNGKNAAKTAADFNTLYGSSLVEGINLFRVSNDGMSNGGLRKLILKDARGYEVSSAFYESDTQTIANKGIHYTYPDNGSSEMVLLTAGTEAATPGTVADKQVPQRPVTLPPVTEENQPPVITHTPVTAADTEEHITIDAVITNPENATDGAADAVTAKVFYKTASQSTYSAVEMTVSAGNEYRGIIPREALTEASLQYYIEAKDAANTVKSETYAIAIDLPDFDFAKVPALLVTELVPNSTNVDGADGYEFIEIYNNTDKPVNFKDYKVYYRYTDSGPDADIVWPTDREDLIIPSKGTFVFWVINSKNKAKTVADFNAQYHTNLVENVNIAKVYSDGMANGSKRGVMIGTNTHAELSAAYYDGAVANETKDNMGILYKYPLNGTTSMLKYSTGTTFATPGTLEAGQAPQIGLTVAEDATSPKFKDLTGVSSADQANNLELVAEATDDRLVTTMALYYKTDNQASYAKRYLYPSYDDTLYHHTIYSPELIGRSYVDYYYEISDGANTITTEANRIAITGGNSRADVRLNVADGDILSGTPIIKGTAEQAGPETLTMKVDGKDVSAAAYPAVEDTAYFAFDANSVNYYFKNGVTIGQEILYTFMDPINSYTTLSVPIDADRLQEGDNVIAIRAGTKSSPFDDRAEENKDDFTVKNVRLVLSNGTVLYDPAFSNPETEIKMGDSSGRYPALDFHFTLPLDKLTAKAYALDTKALADGDHTITVSSAQYGEVSAKVKVDNTAPTVVPSVQNGKTYRGAFSLDAQVSDALAGVDQVEATLDGEPIELPYATSSSKLAAGSHSFVIQATDKIGNAASKTVAFEVPDENPLPAELVKPVVDAADVNRQATLSVKVTDPTKDAMNVSFYKGYNFDANTKSGFAAFKNANEVEPPKVKIPAGEQAFTADDYALIGKEDGEYLITDSDDQFPYQRFEVTLDSSVKATDNVQLAWKGKSLEGRKVSLYAWNPTSAKWDMLDHFVAGTADFELTAQVKAGTYAEDQKIQVMVQDELPVSQEPYDFSFVWMSDTQYYSESYPEIYQQNVQWIVDQQKDMNIQYVIHTGDIVDEADQEYQWIEADKDMKVLEDAKIPYGVLAGNHDVTHQTGDYSHYWQWFGEDRFKVQPTFGESYQNNRGHYDLVSAGGVDFIIVYMGWNIGDAEIDWVNEVVQQHPDRKAILAFHEYLLVSGNRAPIADEIYERVVIPNKNVFATLSGHYHDAETLVDEIDDNGDGTPDRKVYQMLADYQGAEKGGLGYMRLLQFDTKNDKVYVKTYSPLLDDYNYYDPKEAPGKDEFELNVDLSTMTKRVATDYMSIKVYTDQLIGQTRAASGKQASVTWSDLEADTYYQWYAVAEDANSGSSLSPIWGFTTGTSNSSGGNYPGGSGTTTSEEPSTSTPTDGANANVTVSPQADGSYSVDQTMLDTAAQAGQSTIQITLNGANASESQLTLQLNGTGLAKVKDKGATLQISTPALTLHIPASSLPSGLEGADTITLSMNTAADGSLKTILNQATSNGSPLRATDIVFTFTLQAADNGQQAELHQFAGPIRIERILSDEELKSIDPDYAGVYYMNGDEAQYMGGTINGNVLTFTTDHFSSFALMEYRKNFTDMAGNWAAEYVGKLAAKHLVTGIDADRFGPNLAVTRAEFATIAVRALGYETTAASSASAFTDVVPTAYYADYVAQAAEIGIIQGSDGKFRPTDTITREEASVILIRLYEAMLKQDTPNPSASANFTDMAKASPWSVQAIAQAQALGLVNGKGAGQFDPAGTVTRAETAKMIYMLVDLSTTP</sequence>
<feature type="region of interest" description="Disordered" evidence="1">
    <location>
        <begin position="212"/>
        <end position="239"/>
    </location>
</feature>
<dbReference type="InterPro" id="IPR004843">
    <property type="entry name" value="Calcineurin-like_PHP"/>
</dbReference>
<dbReference type="PROSITE" id="PS51841">
    <property type="entry name" value="LTD"/>
    <property type="match status" value="3"/>
</dbReference>